<dbReference type="GO" id="GO:0008270">
    <property type="term" value="F:zinc ion binding"/>
    <property type="evidence" value="ECO:0007669"/>
    <property type="project" value="UniProtKB-KW"/>
</dbReference>
<reference evidence="4" key="1">
    <citation type="submission" date="2025-08" db="UniProtKB">
        <authorList>
            <consortium name="RefSeq"/>
        </authorList>
    </citation>
    <scope>IDENTIFICATION</scope>
</reference>
<dbReference type="InterPro" id="IPR007527">
    <property type="entry name" value="Znf_SWIM"/>
</dbReference>
<sequence length="215" mass="23995">MKAELAVSTFWPNEYQICMGDDGAMQSAVCDCARGMYKCSHAAALAIFAMWQISSTDVECQWRKPGTSKVVQPVSQLYQQQEETYNPLARDIATQDVDWFRSALRGTQCGMAWLLSPEPEPQPQHQAIVTVPELVKEHGGRGLEAILASMRLTRDRRTADKSPVAVTQTGQVDSQQFWCCAEVGTFIHSMRVPHEEGAWGLQFRRSHGCQLGSCK</sequence>
<accession>A0A6P8WGH2</accession>
<name>A0A6P8WGH2_GYMAC</name>
<dbReference type="PROSITE" id="PS50966">
    <property type="entry name" value="ZF_SWIM"/>
    <property type="match status" value="1"/>
</dbReference>
<dbReference type="OrthoDB" id="6155932at2759"/>
<dbReference type="RefSeq" id="XP_034086547.1">
    <property type="nucleotide sequence ID" value="XM_034230656.1"/>
</dbReference>
<proteinExistence type="predicted"/>
<dbReference type="Proteomes" id="UP000515161">
    <property type="component" value="Unplaced"/>
</dbReference>
<dbReference type="AlphaFoldDB" id="A0A6P8WGH2"/>
<feature type="domain" description="SWIM-type" evidence="2">
    <location>
        <begin position="15"/>
        <end position="50"/>
    </location>
</feature>
<evidence type="ECO:0000256" key="1">
    <source>
        <dbReference type="PROSITE-ProRule" id="PRU00325"/>
    </source>
</evidence>
<evidence type="ECO:0000259" key="2">
    <source>
        <dbReference type="PROSITE" id="PS50966"/>
    </source>
</evidence>
<organism evidence="3 4">
    <name type="scientific">Gymnodraco acuticeps</name>
    <name type="common">Antarctic dragonfish</name>
    <dbReference type="NCBI Taxonomy" id="8218"/>
    <lineage>
        <taxon>Eukaryota</taxon>
        <taxon>Metazoa</taxon>
        <taxon>Chordata</taxon>
        <taxon>Craniata</taxon>
        <taxon>Vertebrata</taxon>
        <taxon>Euteleostomi</taxon>
        <taxon>Actinopterygii</taxon>
        <taxon>Neopterygii</taxon>
        <taxon>Teleostei</taxon>
        <taxon>Neoteleostei</taxon>
        <taxon>Acanthomorphata</taxon>
        <taxon>Eupercaria</taxon>
        <taxon>Perciformes</taxon>
        <taxon>Notothenioidei</taxon>
        <taxon>Bathydraconidae</taxon>
        <taxon>Gymnodraco</taxon>
    </lineage>
</organism>
<evidence type="ECO:0000313" key="3">
    <source>
        <dbReference type="Proteomes" id="UP000515161"/>
    </source>
</evidence>
<dbReference type="KEGG" id="gacu:117555703"/>
<keyword evidence="3" id="KW-1185">Reference proteome</keyword>
<keyword evidence="1" id="KW-0862">Zinc</keyword>
<protein>
    <submittedName>
        <fullName evidence="4">Uncharacterized protein LOC117555703 isoform X1</fullName>
    </submittedName>
</protein>
<evidence type="ECO:0000313" key="4">
    <source>
        <dbReference type="RefSeq" id="XP_034086547.1"/>
    </source>
</evidence>
<dbReference type="GeneID" id="117555703"/>
<dbReference type="InParanoid" id="A0A6P8WGH2"/>
<gene>
    <name evidence="4" type="primary">LOC117555703</name>
</gene>
<keyword evidence="1" id="KW-0479">Metal-binding</keyword>
<keyword evidence="1" id="KW-0863">Zinc-finger</keyword>